<dbReference type="NCBIfam" id="NF005702">
    <property type="entry name" value="PRK07514.1"/>
    <property type="match status" value="1"/>
</dbReference>
<dbReference type="InterPro" id="IPR042099">
    <property type="entry name" value="ANL_N_sf"/>
</dbReference>
<accession>A0A4V6PP82</accession>
<dbReference type="Pfam" id="PF00501">
    <property type="entry name" value="AMP-binding"/>
    <property type="match status" value="1"/>
</dbReference>
<feature type="domain" description="AMP-dependent synthetase/ligase" evidence="2">
    <location>
        <begin position="17"/>
        <end position="358"/>
    </location>
</feature>
<evidence type="ECO:0000313" key="5">
    <source>
        <dbReference type="Proteomes" id="UP000295701"/>
    </source>
</evidence>
<feature type="domain" description="AMP-binding enzyme C-terminal" evidence="3">
    <location>
        <begin position="409"/>
        <end position="484"/>
    </location>
</feature>
<dbReference type="Proteomes" id="UP000295701">
    <property type="component" value="Unassembled WGS sequence"/>
</dbReference>
<evidence type="ECO:0000259" key="3">
    <source>
        <dbReference type="Pfam" id="PF13193"/>
    </source>
</evidence>
<reference evidence="4 5" key="1">
    <citation type="submission" date="2019-03" db="EMBL/GenBank/DDBJ databases">
        <title>Primorskyibacter sp. SS33 isolated from sediments.</title>
        <authorList>
            <person name="Xunke S."/>
        </authorList>
    </citation>
    <scope>NUCLEOTIDE SEQUENCE [LARGE SCALE GENOMIC DNA]</scope>
    <source>
        <strain evidence="4 5">SS33</strain>
    </source>
</reference>
<dbReference type="GO" id="GO:0031956">
    <property type="term" value="F:medium-chain fatty acid-CoA ligase activity"/>
    <property type="evidence" value="ECO:0007669"/>
    <property type="project" value="TreeGrafter"/>
</dbReference>
<dbReference type="InterPro" id="IPR020845">
    <property type="entry name" value="AMP-binding_CS"/>
</dbReference>
<keyword evidence="5" id="KW-1185">Reference proteome</keyword>
<dbReference type="EMBL" id="SNAA01000005">
    <property type="protein sequence ID" value="TDL81239.1"/>
    <property type="molecule type" value="Genomic_DNA"/>
</dbReference>
<dbReference type="CDD" id="cd05941">
    <property type="entry name" value="MCS"/>
    <property type="match status" value="1"/>
</dbReference>
<gene>
    <name evidence="4" type="ORF">E2L08_06070</name>
</gene>
<dbReference type="GO" id="GO:0006631">
    <property type="term" value="P:fatty acid metabolic process"/>
    <property type="evidence" value="ECO:0007669"/>
    <property type="project" value="TreeGrafter"/>
</dbReference>
<name>A0A4V6PP82_9RHOB</name>
<dbReference type="AlphaFoldDB" id="A0A4V6PP82"/>
<organism evidence="4 5">
    <name type="scientific">Palleronia sediminis</name>
    <dbReference type="NCBI Taxonomy" id="2547833"/>
    <lineage>
        <taxon>Bacteria</taxon>
        <taxon>Pseudomonadati</taxon>
        <taxon>Pseudomonadota</taxon>
        <taxon>Alphaproteobacteria</taxon>
        <taxon>Rhodobacterales</taxon>
        <taxon>Roseobacteraceae</taxon>
        <taxon>Palleronia</taxon>
    </lineage>
</organism>
<protein>
    <submittedName>
        <fullName evidence="4">Malonyl-CoA synthase</fullName>
    </submittedName>
</protein>
<dbReference type="InterPro" id="IPR000873">
    <property type="entry name" value="AMP-dep_synth/lig_dom"/>
</dbReference>
<evidence type="ECO:0000313" key="4">
    <source>
        <dbReference type="EMBL" id="TDL81239.1"/>
    </source>
</evidence>
<dbReference type="PANTHER" id="PTHR43201:SF8">
    <property type="entry name" value="ACYL-COA SYNTHETASE FAMILY MEMBER 3"/>
    <property type="match status" value="1"/>
</dbReference>
<sequence length="499" mass="53084">MPNPLYDELFARHAGSDAPFAFRDGGTLGYGAFLDRAARFANALARMGLGPGDRLAVQAPKSLDMLAIYAACIRSGIVFLPLNTGYTPAEIAFFLQDSGARLLICAPDRAEALLGALGGAMLETLDATGGGSMAAAADAAPAIFDTVTREPGDLAALLYTSGTTGRAKGAMLTQDNLLSNALALADLWRFTASDRLVHALPIFHTHGLFVAVNVTLAAGGAMIFLPGFDADRIVAELPRATVLMGVPTFYSRLLAHPGLTSDRTRDMRLFISGSAPLSAATHRAFEARTGHRILERYGMTETNMTSSNPYDGARRAGTVGFPLPGVELRIADAEGRALPEGEIGGIEVRGPNVFAGYWNLPDKTAQEMRADGFFVTGDLGRIDEEGYLQIVGRSKDLVISGGYNIYPKEIEEVLDAQPGIAESAVIGVPHLDLGEVPVAVIVARDDPAPAPETILARAAEKLARYKLPRRVIALDALPRNAMGKVQKAELRDRFRDIVG</sequence>
<comment type="caution">
    <text evidence="4">The sequence shown here is derived from an EMBL/GenBank/DDBJ whole genome shotgun (WGS) entry which is preliminary data.</text>
</comment>
<evidence type="ECO:0000259" key="2">
    <source>
        <dbReference type="Pfam" id="PF00501"/>
    </source>
</evidence>
<dbReference type="Gene3D" id="3.40.50.12780">
    <property type="entry name" value="N-terminal domain of ligase-like"/>
    <property type="match status" value="1"/>
</dbReference>
<evidence type="ECO:0000256" key="1">
    <source>
        <dbReference type="ARBA" id="ARBA00006432"/>
    </source>
</evidence>
<dbReference type="InterPro" id="IPR045851">
    <property type="entry name" value="AMP-bd_C_sf"/>
</dbReference>
<dbReference type="PANTHER" id="PTHR43201">
    <property type="entry name" value="ACYL-COA SYNTHETASE"/>
    <property type="match status" value="1"/>
</dbReference>
<dbReference type="RefSeq" id="WP_133396182.1">
    <property type="nucleotide sequence ID" value="NZ_SNAA01000005.1"/>
</dbReference>
<dbReference type="SUPFAM" id="SSF56801">
    <property type="entry name" value="Acetyl-CoA synthetase-like"/>
    <property type="match status" value="1"/>
</dbReference>
<dbReference type="Pfam" id="PF13193">
    <property type="entry name" value="AMP-binding_C"/>
    <property type="match status" value="1"/>
</dbReference>
<dbReference type="Gene3D" id="3.30.300.30">
    <property type="match status" value="1"/>
</dbReference>
<comment type="similarity">
    <text evidence="1">Belongs to the ATP-dependent AMP-binding enzyme family.</text>
</comment>
<dbReference type="OrthoDB" id="9803968at2"/>
<dbReference type="PROSITE" id="PS00455">
    <property type="entry name" value="AMP_BINDING"/>
    <property type="match status" value="1"/>
</dbReference>
<proteinExistence type="inferred from homology"/>
<dbReference type="InterPro" id="IPR025110">
    <property type="entry name" value="AMP-bd_C"/>
</dbReference>